<dbReference type="GO" id="GO:0047632">
    <property type="term" value="F:agmatine deiminase activity"/>
    <property type="evidence" value="ECO:0007669"/>
    <property type="project" value="InterPro"/>
</dbReference>
<dbReference type="PANTHER" id="PTHR31377">
    <property type="entry name" value="AGMATINE DEIMINASE-RELATED"/>
    <property type="match status" value="1"/>
</dbReference>
<evidence type="ECO:0000313" key="2">
    <source>
        <dbReference type="EMBL" id="CAB4340084.1"/>
    </source>
</evidence>
<name>A0A6J5ZBS1_9ZZZZ</name>
<dbReference type="SUPFAM" id="SSF55909">
    <property type="entry name" value="Pentein"/>
    <property type="match status" value="1"/>
</dbReference>
<dbReference type="AlphaFoldDB" id="A0A6J5ZBS1"/>
<accession>A0A6J5ZBS1</accession>
<dbReference type="PANTHER" id="PTHR31377:SF0">
    <property type="entry name" value="AGMATINE DEIMINASE-RELATED"/>
    <property type="match status" value="1"/>
</dbReference>
<dbReference type="InterPro" id="IPR017754">
    <property type="entry name" value="Agmatine_deiminase"/>
</dbReference>
<dbReference type="NCBIfam" id="NF010070">
    <property type="entry name" value="PRK13551.1"/>
    <property type="match status" value="1"/>
</dbReference>
<dbReference type="GO" id="GO:0004668">
    <property type="term" value="F:protein-arginine deiminase activity"/>
    <property type="evidence" value="ECO:0007669"/>
    <property type="project" value="InterPro"/>
</dbReference>
<dbReference type="NCBIfam" id="TIGR03380">
    <property type="entry name" value="agmatine_aguA"/>
    <property type="match status" value="1"/>
</dbReference>
<dbReference type="HAMAP" id="MF_01841">
    <property type="entry name" value="Agmatine_deimin"/>
    <property type="match status" value="1"/>
</dbReference>
<sequence>MSDRLTSTPAADGFSMPAEFAPHEGTWMLWPHRADTWREQGGPAQQAYAEVAAAIVAAEPLRMGVRGSQLEAARALLDDRVEIVELDSDDAWMRDVGPSFVTNEEGERRGVDWQFNAWGGLEGGIYPEWDLDMKVAAQVIDLEGDERYSAPLILEGGSIHVDGEGTCLTTEECLLNRNRNPSMTREQIEGHLRGYLGVEKVLWLGAGTFGDETDGHVDNIVCFIRPGVVALTWTDDESHPQHAISVDARARLEAMTDARGRSLQIELLPMPSPAPMSEAEAAGIIPSGLVLPRLAGDELAGSYINFYICNGRVVAPLLDERTDDEAMAKIAELFPEREVVGVPGREILLGGGNAHCITQQIPAV</sequence>
<protein>
    <submittedName>
        <fullName evidence="2">Unannotated protein</fullName>
    </submittedName>
</protein>
<dbReference type="InterPro" id="IPR007466">
    <property type="entry name" value="Peptidyl-Arg-deiminase_porph"/>
</dbReference>
<gene>
    <name evidence="2" type="ORF">UFOPK3522_00510</name>
</gene>
<dbReference type="EMBL" id="CAESAO010000028">
    <property type="protein sequence ID" value="CAB4340084.1"/>
    <property type="molecule type" value="Genomic_DNA"/>
</dbReference>
<keyword evidence="1" id="KW-0378">Hydrolase</keyword>
<proteinExistence type="inferred from homology"/>
<dbReference type="Gene3D" id="3.75.10.10">
    <property type="entry name" value="L-arginine/glycine Amidinotransferase, Chain A"/>
    <property type="match status" value="1"/>
</dbReference>
<dbReference type="GO" id="GO:0009446">
    <property type="term" value="P:putrescine biosynthetic process"/>
    <property type="evidence" value="ECO:0007669"/>
    <property type="project" value="InterPro"/>
</dbReference>
<organism evidence="2">
    <name type="scientific">freshwater metagenome</name>
    <dbReference type="NCBI Taxonomy" id="449393"/>
    <lineage>
        <taxon>unclassified sequences</taxon>
        <taxon>metagenomes</taxon>
        <taxon>ecological metagenomes</taxon>
    </lineage>
</organism>
<reference evidence="2" key="1">
    <citation type="submission" date="2020-05" db="EMBL/GenBank/DDBJ databases">
        <authorList>
            <person name="Chiriac C."/>
            <person name="Salcher M."/>
            <person name="Ghai R."/>
            <person name="Kavagutti S V."/>
        </authorList>
    </citation>
    <scope>NUCLEOTIDE SEQUENCE</scope>
</reference>
<evidence type="ECO:0000256" key="1">
    <source>
        <dbReference type="ARBA" id="ARBA00022801"/>
    </source>
</evidence>
<dbReference type="Pfam" id="PF04371">
    <property type="entry name" value="PAD_porph"/>
    <property type="match status" value="1"/>
</dbReference>